<evidence type="ECO:0000259" key="5">
    <source>
        <dbReference type="PROSITE" id="PS50893"/>
    </source>
</evidence>
<dbReference type="InterPro" id="IPR027417">
    <property type="entry name" value="P-loop_NTPase"/>
</dbReference>
<name>A0A2M9DAE4_9MICO</name>
<dbReference type="InterPro" id="IPR017871">
    <property type="entry name" value="ABC_transporter-like_CS"/>
</dbReference>
<dbReference type="InterPro" id="IPR003593">
    <property type="entry name" value="AAA+_ATPase"/>
</dbReference>
<dbReference type="Gene3D" id="3.40.50.300">
    <property type="entry name" value="P-loop containing nucleotide triphosphate hydrolases"/>
    <property type="match status" value="1"/>
</dbReference>
<dbReference type="GO" id="GO:0005524">
    <property type="term" value="F:ATP binding"/>
    <property type="evidence" value="ECO:0007669"/>
    <property type="project" value="UniProtKB-KW"/>
</dbReference>
<keyword evidence="3" id="KW-0547">Nucleotide-binding</keyword>
<protein>
    <submittedName>
        <fullName evidence="6">ABC-2 type transport system ATP-binding protein</fullName>
    </submittedName>
</protein>
<evidence type="ECO:0000256" key="2">
    <source>
        <dbReference type="ARBA" id="ARBA00022448"/>
    </source>
</evidence>
<dbReference type="PANTHER" id="PTHR43335">
    <property type="entry name" value="ABC TRANSPORTER, ATP-BINDING PROTEIN"/>
    <property type="match status" value="1"/>
</dbReference>
<dbReference type="EMBL" id="PGFH01000001">
    <property type="protein sequence ID" value="PJJ82463.1"/>
    <property type="molecule type" value="Genomic_DNA"/>
</dbReference>
<accession>A0A2M9DAE4</accession>
<dbReference type="PROSITE" id="PS00211">
    <property type="entry name" value="ABC_TRANSPORTER_1"/>
    <property type="match status" value="1"/>
</dbReference>
<dbReference type="AlphaFoldDB" id="A0A2M9DAE4"/>
<dbReference type="PROSITE" id="PS50893">
    <property type="entry name" value="ABC_TRANSPORTER_2"/>
    <property type="match status" value="1"/>
</dbReference>
<dbReference type="Pfam" id="PF00005">
    <property type="entry name" value="ABC_tran"/>
    <property type="match status" value="1"/>
</dbReference>
<dbReference type="Proteomes" id="UP000231742">
    <property type="component" value="Unassembled WGS sequence"/>
</dbReference>
<reference evidence="6 7" key="1">
    <citation type="submission" date="2017-11" db="EMBL/GenBank/DDBJ databases">
        <title>Genomic Encyclopedia of Archaeal and Bacterial Type Strains, Phase II (KMG-II): From Individual Species to Whole Genera.</title>
        <authorList>
            <person name="Goeker M."/>
        </authorList>
    </citation>
    <scope>NUCLEOTIDE SEQUENCE [LARGE SCALE GENOMIC DNA]</scope>
    <source>
        <strain evidence="6 7">DSM 16400</strain>
    </source>
</reference>
<proteinExistence type="inferred from homology"/>
<keyword evidence="7" id="KW-1185">Reference proteome</keyword>
<dbReference type="PANTHER" id="PTHR43335:SF4">
    <property type="entry name" value="ABC TRANSPORTER, ATP-BINDING PROTEIN"/>
    <property type="match status" value="1"/>
</dbReference>
<keyword evidence="4 6" id="KW-0067">ATP-binding</keyword>
<organism evidence="6 7">
    <name type="scientific">Salinibacterium amurskyense</name>
    <dbReference type="NCBI Taxonomy" id="205941"/>
    <lineage>
        <taxon>Bacteria</taxon>
        <taxon>Bacillati</taxon>
        <taxon>Actinomycetota</taxon>
        <taxon>Actinomycetes</taxon>
        <taxon>Micrococcales</taxon>
        <taxon>Microbacteriaceae</taxon>
        <taxon>Salinibacterium</taxon>
    </lineage>
</organism>
<evidence type="ECO:0000256" key="3">
    <source>
        <dbReference type="ARBA" id="ARBA00022741"/>
    </source>
</evidence>
<keyword evidence="2" id="KW-0813">Transport</keyword>
<evidence type="ECO:0000313" key="6">
    <source>
        <dbReference type="EMBL" id="PJJ82463.1"/>
    </source>
</evidence>
<evidence type="ECO:0000256" key="4">
    <source>
        <dbReference type="ARBA" id="ARBA00022840"/>
    </source>
</evidence>
<comment type="similarity">
    <text evidence="1">Belongs to the ABC transporter superfamily.</text>
</comment>
<comment type="caution">
    <text evidence="6">The sequence shown here is derived from an EMBL/GenBank/DDBJ whole genome shotgun (WGS) entry which is preliminary data.</text>
</comment>
<dbReference type="SMART" id="SM00382">
    <property type="entry name" value="AAA"/>
    <property type="match status" value="1"/>
</dbReference>
<dbReference type="RefSeq" id="WP_169925796.1">
    <property type="nucleotide sequence ID" value="NZ_BMZU01000001.1"/>
</dbReference>
<dbReference type="InterPro" id="IPR003439">
    <property type="entry name" value="ABC_transporter-like_ATP-bd"/>
</dbReference>
<evidence type="ECO:0000256" key="1">
    <source>
        <dbReference type="ARBA" id="ARBA00005417"/>
    </source>
</evidence>
<evidence type="ECO:0000313" key="7">
    <source>
        <dbReference type="Proteomes" id="UP000231742"/>
    </source>
</evidence>
<gene>
    <name evidence="6" type="ORF">CLV85_1664</name>
</gene>
<sequence>MIEFRNLSKRFGDKRALDDLSFTAEPGRVTGFLGPNGSGKTTTMRILLGLETASSGEALVGGRTYRKIKNPLFQVGALLDARNAHPGRSGFDHLRALALTHGISNERVEFVLEEVGLSVVASRRVGDYSLGMRQRLGIAASMLGDPDVFVFDEPVNGLDPDGVMWFRELVRDFAAEGRTVLLSSHLISEVALTTDHVVIVGRGKVLADSPLSDLARLQGAERVVVRGRNVRELIEPLVVSGASVAEEHDTLVIVGSTAEDVGVLAARLNIPLIELRTQVESLEETYRQLTDSSVEYRQGSEK</sequence>
<feature type="domain" description="ABC transporter" evidence="5">
    <location>
        <begin position="2"/>
        <end position="227"/>
    </location>
</feature>
<dbReference type="SUPFAM" id="SSF52540">
    <property type="entry name" value="P-loop containing nucleoside triphosphate hydrolases"/>
    <property type="match status" value="1"/>
</dbReference>
<dbReference type="GO" id="GO:0016887">
    <property type="term" value="F:ATP hydrolysis activity"/>
    <property type="evidence" value="ECO:0007669"/>
    <property type="project" value="InterPro"/>
</dbReference>